<proteinExistence type="predicted"/>
<keyword evidence="2" id="KW-1185">Reference proteome</keyword>
<dbReference type="RefSeq" id="WP_223629828.1">
    <property type="nucleotide sequence ID" value="NZ_JAIQDJ010000016.1"/>
</dbReference>
<name>A0ABS7TH16_9GAMM</name>
<evidence type="ECO:0000313" key="2">
    <source>
        <dbReference type="Proteomes" id="UP001430290"/>
    </source>
</evidence>
<comment type="caution">
    <text evidence="1">The sequence shown here is derived from an EMBL/GenBank/DDBJ whole genome shotgun (WGS) entry which is preliminary data.</text>
</comment>
<protein>
    <recommendedName>
        <fullName evidence="3">Apea-like HEPN domain-containing protein</fullName>
    </recommendedName>
</protein>
<dbReference type="Proteomes" id="UP001430290">
    <property type="component" value="Unassembled WGS sequence"/>
</dbReference>
<evidence type="ECO:0008006" key="3">
    <source>
        <dbReference type="Google" id="ProtNLM"/>
    </source>
</evidence>
<evidence type="ECO:0000313" key="1">
    <source>
        <dbReference type="EMBL" id="MBZ4187158.1"/>
    </source>
</evidence>
<accession>A0ABS7TH16</accession>
<sequence>MKFSRDKNYLGTTWAFDAFVKHHTEINNMYWSFVPAWSFTHYMGRKNKTSSPQALFHASGPDIHRLDHSIPRFLRNYELMANWVRLSALLSTLSYLETYIKKVVTLSLMSDPAIRFGKSRAIEGISWIKSEMKDDLDPLVTPCLKGDWSSRIKAYKRLFSTAPLSLEAQKEQLDKLRVMRNKVGHSYGRSLKTKLLETTIAPMSRLSEEDLKDCLELVFNIVKDIDDQLLTSHIGCFEEALFFHTWHHTLKGTQRLDEGKHLRKALARELGGRTPGGTYCRDLAAFYHAC</sequence>
<reference evidence="1" key="1">
    <citation type="submission" date="2021-09" db="EMBL/GenBank/DDBJ databases">
        <authorList>
            <person name="Wu T."/>
            <person name="Guo S.Z."/>
        </authorList>
    </citation>
    <scope>NUCLEOTIDE SEQUENCE</scope>
    <source>
        <strain evidence="1">RSS-23</strain>
    </source>
</reference>
<gene>
    <name evidence="1" type="ORF">K7B09_12585</name>
</gene>
<organism evidence="1 2">
    <name type="scientific">Thermomonas beijingensis</name>
    <dbReference type="NCBI Taxonomy" id="2872701"/>
    <lineage>
        <taxon>Bacteria</taxon>
        <taxon>Pseudomonadati</taxon>
        <taxon>Pseudomonadota</taxon>
        <taxon>Gammaproteobacteria</taxon>
        <taxon>Lysobacterales</taxon>
        <taxon>Lysobacteraceae</taxon>
        <taxon>Thermomonas</taxon>
    </lineage>
</organism>
<dbReference type="EMBL" id="JAIQDJ010000016">
    <property type="protein sequence ID" value="MBZ4187158.1"/>
    <property type="molecule type" value="Genomic_DNA"/>
</dbReference>